<dbReference type="RefSeq" id="WP_154740433.1">
    <property type="nucleotide sequence ID" value="NZ_WMBQ01000002.1"/>
</dbReference>
<feature type="domain" description="Outer membrane protein beta-barrel" evidence="3">
    <location>
        <begin position="18"/>
        <end position="260"/>
    </location>
</feature>
<dbReference type="Gene3D" id="2.40.160.20">
    <property type="match status" value="1"/>
</dbReference>
<evidence type="ECO:0000313" key="4">
    <source>
        <dbReference type="EMBL" id="MTD95954.1"/>
    </source>
</evidence>
<dbReference type="Proteomes" id="UP000440694">
    <property type="component" value="Unassembled WGS sequence"/>
</dbReference>
<dbReference type="SUPFAM" id="SSF56925">
    <property type="entry name" value="OMPA-like"/>
    <property type="match status" value="1"/>
</dbReference>
<accession>A0A6I3KLC8</accession>
<evidence type="ECO:0000313" key="5">
    <source>
        <dbReference type="Proteomes" id="UP000440694"/>
    </source>
</evidence>
<evidence type="ECO:0000256" key="2">
    <source>
        <dbReference type="SAM" id="SignalP"/>
    </source>
</evidence>
<feature type="signal peptide" evidence="2">
    <location>
        <begin position="1"/>
        <end position="28"/>
    </location>
</feature>
<evidence type="ECO:0000259" key="3">
    <source>
        <dbReference type="Pfam" id="PF13505"/>
    </source>
</evidence>
<gene>
    <name evidence="4" type="ORF">GIW81_16570</name>
</gene>
<feature type="chain" id="PRO_5026341782" evidence="2">
    <location>
        <begin position="29"/>
        <end position="273"/>
    </location>
</feature>
<reference evidence="4 5" key="1">
    <citation type="submission" date="2019-11" db="EMBL/GenBank/DDBJ databases">
        <title>Identification of a novel strain.</title>
        <authorList>
            <person name="Xu Q."/>
            <person name="Wang G."/>
        </authorList>
    </citation>
    <scope>NUCLEOTIDE SEQUENCE [LARGE SCALE GENOMIC DNA]</scope>
    <source>
        <strain evidence="5">xq</strain>
    </source>
</reference>
<organism evidence="4 5">
    <name type="scientific">Hyphomicrobium album</name>
    <dbReference type="NCBI Taxonomy" id="2665159"/>
    <lineage>
        <taxon>Bacteria</taxon>
        <taxon>Pseudomonadati</taxon>
        <taxon>Pseudomonadota</taxon>
        <taxon>Alphaproteobacteria</taxon>
        <taxon>Hyphomicrobiales</taxon>
        <taxon>Hyphomicrobiaceae</taxon>
        <taxon>Hyphomicrobium</taxon>
    </lineage>
</organism>
<comment type="caution">
    <text evidence="4">The sequence shown here is derived from an EMBL/GenBank/DDBJ whole genome shotgun (WGS) entry which is preliminary data.</text>
</comment>
<name>A0A6I3KLC8_9HYPH</name>
<protein>
    <submittedName>
        <fullName evidence="4">Outer membrane beta-barrel protein</fullName>
    </submittedName>
</protein>
<proteinExistence type="predicted"/>
<dbReference type="AlphaFoldDB" id="A0A6I3KLC8"/>
<keyword evidence="1 2" id="KW-0732">Signal</keyword>
<dbReference type="Pfam" id="PF13505">
    <property type="entry name" value="OMP_b-brl"/>
    <property type="match status" value="1"/>
</dbReference>
<dbReference type="InterPro" id="IPR011250">
    <property type="entry name" value="OMP/PagP_B-barrel"/>
</dbReference>
<dbReference type="InterPro" id="IPR027385">
    <property type="entry name" value="Beta-barrel_OMP"/>
</dbReference>
<evidence type="ECO:0000256" key="1">
    <source>
        <dbReference type="ARBA" id="ARBA00022729"/>
    </source>
</evidence>
<sequence>MNTNRSSYSLGAALGSAIVLALCAPAMAADIYDGGLKGGYDVPPPPSDRGIYIKGYVGQANPDVGNIWTEAFETNNFTVHHKDIKSSPLFGLGVGWQARHWLRFDLTGEYRGDAIFVGHDQYPGGVGFLPGTNEYTADIKSWLGLANAYVDMGNWCGFTPYIGAGIGFASISVEGMKDINVPRAGAAFGSDHTSTNFAWALHAGVSYDVTPQTVIDLAYRYSDLGTAQSGAVYTYDGALAHSGVHIKDVTSNDLLLGVRYKLQREAVVYQPVK</sequence>
<keyword evidence="5" id="KW-1185">Reference proteome</keyword>
<dbReference type="EMBL" id="WMBQ01000002">
    <property type="protein sequence ID" value="MTD95954.1"/>
    <property type="molecule type" value="Genomic_DNA"/>
</dbReference>